<sequence>SKSATSESEESETAPESSDATSSDSSTSSSSSYEDLSSGDLHNHDDSDDEDDSDDDDDDDSGLTEEVSVTSEEDDSDDLESSAEVYSGPDSSPPASSDSTDESSASKAISGGSSEVSYTMSSDASVYSSSEDTSEEESKSKSKKDKRKRGKGKNKSESADKSKLKSGGEPKITTKIRKKKNKKITEIDIKLDKKKEAKIAKTILAKGKGKLGIKEMEKSPNEKKEVKGKQIDEHGTMLKGDLEKEKVQLGGEKIKMKDETKLAGAINIKGEHGKQDGVKVESMLSTKGKVKVKHASVKHKMESFIAPGDSRIRADLPLKTSVKLETLKKPGMEMMKVKKAEVDPKKKAELEQELIKDYPVSGTVEITNWQGTFAPIAGEPYVAPLHHQPDSFWDAIYRSTDPDLPTPPGVVSLPEGEADPFTPTHPPATQLSANTHLANHAIGKNHLQEGMLMKNKDKGKKQEKKKPKLSPKEKKKKKKEKQQEKQGSRKVAGVGEKSDVHLQGNLPVHALAGKSKAGPHVQGFTKPNVMHAATKSEEHLKTPSEEERESGTTYKPEGAYEYPSFRHPDFNPDTAYDENGIPIHESPGWTPPPTLPGDHRFGKERSRTGAGLKDRAHGPIMKPNVAVNHKTETQHLSNNHLHPNIEHHKEVMQHMQQPLHPDTPNHEVLHHLQPPLHLNTANLGSPQTSQSLQAHIAAQEHEHLQESLHGLHMNHPAHDGKDHLHDPIHLADHHEPDNHHGVPLVLPAQHQGIAIKDGITNHKIQKRKADSTSAELKEDSSGVMSTKELTAAAEEYKKQVASKEFDVYRLTDQEKKNKEADAPMEALNPALYMHRNMVQVKKKPQSGDNPLEGIPDGAELIAVIVSPQDAAAGLPAAVRELDLHKMKKKQRRKPKKPIVYNKDNEALNPLLYKHRNMFKVSDIKDDGMKLNQEMMKKMAMQQLQTQQQEVKKAVPIEEYLKGPQMLKGRGRENYNPVFINPKKMFHVKTNKFEDLSEEHFIAKREVQRKAFNNPFLPQNNFKSKQQQDLFNGYKRDPLYNKKYEGMFAGKYSNAVNYPKEELEDPIMRMYIPDGLDPNPFIVERHKVCRTQDGEQPGQRDKRETKNDGLMNAARERVDEHRKARLKQRLELDGGTPGAGRPKNLRRKTKDDEDSFASYFDGVDPNVVEEDESTSRPEITTDTNATQPNHSRATNRKQRKLAHRRKKLLQSNAAILHRLTREMRPIWRRELLDHNLNPDNTTMEFTESMQQDSSRGWNWMVALLELEGQKISDGKLKTMRTVLLPILMVWIQMWWKKMNPHPDRKLQLWH</sequence>
<evidence type="ECO:0000313" key="2">
    <source>
        <dbReference type="EMBL" id="JAT05309.1"/>
    </source>
</evidence>
<name>A0A1B6K1K2_9HEMI</name>
<feature type="compositionally biased region" description="Basic and acidic residues" evidence="1">
    <location>
        <begin position="535"/>
        <end position="545"/>
    </location>
</feature>
<protein>
    <submittedName>
        <fullName evidence="2">Uncharacterized protein</fullName>
    </submittedName>
</protein>
<proteinExistence type="predicted"/>
<feature type="non-terminal residue" evidence="2">
    <location>
        <position position="1"/>
    </location>
</feature>
<accession>A0A1B6K1K2</accession>
<feature type="compositionally biased region" description="Low complexity" evidence="1">
    <location>
        <begin position="14"/>
        <end position="40"/>
    </location>
</feature>
<feature type="region of interest" description="Disordered" evidence="1">
    <location>
        <begin position="1089"/>
        <end position="1200"/>
    </location>
</feature>
<reference evidence="2" key="1">
    <citation type="submission" date="2015-11" db="EMBL/GenBank/DDBJ databases">
        <title>De novo transcriptome assembly of four potential Pierce s Disease insect vectors from Arizona vineyards.</title>
        <authorList>
            <person name="Tassone E.E."/>
        </authorList>
    </citation>
    <scope>NUCLEOTIDE SEQUENCE</scope>
</reference>
<feature type="compositionally biased region" description="Basic and acidic residues" evidence="1">
    <location>
        <begin position="154"/>
        <end position="168"/>
    </location>
</feature>
<gene>
    <name evidence="2" type="ORF">g.40923</name>
</gene>
<feature type="compositionally biased region" description="Acidic residues" evidence="1">
    <location>
        <begin position="71"/>
        <end position="81"/>
    </location>
</feature>
<feature type="compositionally biased region" description="Basic and acidic residues" evidence="1">
    <location>
        <begin position="1113"/>
        <end position="1131"/>
    </location>
</feature>
<feature type="region of interest" description="Disordered" evidence="1">
    <location>
        <begin position="535"/>
        <end position="562"/>
    </location>
</feature>
<organism evidence="2">
    <name type="scientific">Homalodisca liturata</name>
    <dbReference type="NCBI Taxonomy" id="320908"/>
    <lineage>
        <taxon>Eukaryota</taxon>
        <taxon>Metazoa</taxon>
        <taxon>Ecdysozoa</taxon>
        <taxon>Arthropoda</taxon>
        <taxon>Hexapoda</taxon>
        <taxon>Insecta</taxon>
        <taxon>Pterygota</taxon>
        <taxon>Neoptera</taxon>
        <taxon>Paraneoptera</taxon>
        <taxon>Hemiptera</taxon>
        <taxon>Auchenorrhyncha</taxon>
        <taxon>Membracoidea</taxon>
        <taxon>Cicadellidae</taxon>
        <taxon>Cicadellinae</taxon>
        <taxon>Proconiini</taxon>
        <taxon>Homalodisca</taxon>
    </lineage>
</organism>
<feature type="compositionally biased region" description="Basic and acidic residues" evidence="1">
    <location>
        <begin position="1089"/>
        <end position="1106"/>
    </location>
</feature>
<dbReference type="EMBL" id="GECU01002398">
    <property type="protein sequence ID" value="JAT05309.1"/>
    <property type="molecule type" value="Transcribed_RNA"/>
</dbReference>
<feature type="compositionally biased region" description="Polar residues" evidence="1">
    <location>
        <begin position="115"/>
        <end position="127"/>
    </location>
</feature>
<evidence type="ECO:0000256" key="1">
    <source>
        <dbReference type="SAM" id="MobiDB-lite"/>
    </source>
</evidence>
<feature type="region of interest" description="Disordered" evidence="1">
    <location>
        <begin position="445"/>
        <end position="500"/>
    </location>
</feature>
<feature type="region of interest" description="Disordered" evidence="1">
    <location>
        <begin position="403"/>
        <end position="431"/>
    </location>
</feature>
<feature type="compositionally biased region" description="Basic residues" evidence="1">
    <location>
        <begin position="457"/>
        <end position="480"/>
    </location>
</feature>
<feature type="compositionally biased region" description="Low complexity" evidence="1">
    <location>
        <begin position="87"/>
        <end position="114"/>
    </location>
</feature>
<feature type="region of interest" description="Disordered" evidence="1">
    <location>
        <begin position="1"/>
        <end position="180"/>
    </location>
</feature>
<feature type="compositionally biased region" description="Basic residues" evidence="1">
    <location>
        <begin position="141"/>
        <end position="153"/>
    </location>
</feature>
<feature type="compositionally biased region" description="Acidic residues" evidence="1">
    <location>
        <begin position="46"/>
        <end position="63"/>
    </location>
</feature>
<feature type="compositionally biased region" description="Polar residues" evidence="1">
    <location>
        <begin position="1175"/>
        <end position="1191"/>
    </location>
</feature>